<reference evidence="5 6" key="1">
    <citation type="submission" date="2019-09" db="EMBL/GenBank/DDBJ databases">
        <title>Genome sequence of Roseospira marina, one of the more divergent members of the non-sulfur purple photosynthetic bacterial family, the Rhodospirillaceae.</title>
        <authorList>
            <person name="Meyer T."/>
            <person name="Kyndt J."/>
        </authorList>
    </citation>
    <scope>NUCLEOTIDE SEQUENCE [LARGE SCALE GENOMIC DNA]</scope>
    <source>
        <strain evidence="5 6">DSM 15113</strain>
    </source>
</reference>
<dbReference type="Gene3D" id="2.10.109.10">
    <property type="entry name" value="Umud Fragment, subunit A"/>
    <property type="match status" value="1"/>
</dbReference>
<dbReference type="EMBL" id="VWPJ01000032">
    <property type="protein sequence ID" value="KAA5603745.1"/>
    <property type="molecule type" value="Genomic_DNA"/>
</dbReference>
<keyword evidence="2" id="KW-0238">DNA-binding</keyword>
<name>A0A5M6I7D4_9PROT</name>
<dbReference type="CDD" id="cd06529">
    <property type="entry name" value="S24_LexA-like"/>
    <property type="match status" value="1"/>
</dbReference>
<dbReference type="Pfam" id="PF01381">
    <property type="entry name" value="HTH_3"/>
    <property type="match status" value="1"/>
</dbReference>
<dbReference type="PROSITE" id="PS50943">
    <property type="entry name" value="HTH_CROC1"/>
    <property type="match status" value="1"/>
</dbReference>
<sequence>MHEADYGPSDQPSSGRDLALATRFSLGVKRLGSQKAAATALGISLSQLKRYLAGQQEPPLSVLRALAQGADIDPAWLFTGLSRSGSDFVGVPRYDARLAAGGGAWNERAQLLDHIPFTPAFIAKKLGRSNSQGLLIIDVHGDSMEPTIGDGDIVMVDTHDRREMDGIFAFVQGDTARLKRLRWSVSNIQIISDNRAVYDPETIDRSVFYHEVQIIGRVRWLGCVV</sequence>
<dbReference type="PANTHER" id="PTHR40661">
    <property type="match status" value="1"/>
</dbReference>
<dbReference type="RefSeq" id="WP_150064089.1">
    <property type="nucleotide sequence ID" value="NZ_JACHII010000029.1"/>
</dbReference>
<dbReference type="InterPro" id="IPR039418">
    <property type="entry name" value="LexA-like"/>
</dbReference>
<evidence type="ECO:0000256" key="2">
    <source>
        <dbReference type="ARBA" id="ARBA00023125"/>
    </source>
</evidence>
<dbReference type="SUPFAM" id="SSF47413">
    <property type="entry name" value="lambda repressor-like DNA-binding domains"/>
    <property type="match status" value="1"/>
</dbReference>
<accession>A0A5M6I7D4</accession>
<dbReference type="AlphaFoldDB" id="A0A5M6I7D4"/>
<keyword evidence="1" id="KW-0805">Transcription regulation</keyword>
<proteinExistence type="predicted"/>
<evidence type="ECO:0000313" key="6">
    <source>
        <dbReference type="Proteomes" id="UP000324065"/>
    </source>
</evidence>
<dbReference type="OrthoDB" id="528805at2"/>
<dbReference type="SUPFAM" id="SSF51306">
    <property type="entry name" value="LexA/Signal peptidase"/>
    <property type="match status" value="1"/>
</dbReference>
<comment type="caution">
    <text evidence="5">The sequence shown here is derived from an EMBL/GenBank/DDBJ whole genome shotgun (WGS) entry which is preliminary data.</text>
</comment>
<dbReference type="Gene3D" id="1.10.260.40">
    <property type="entry name" value="lambda repressor-like DNA-binding domains"/>
    <property type="match status" value="1"/>
</dbReference>
<keyword evidence="6" id="KW-1185">Reference proteome</keyword>
<dbReference type="GO" id="GO:0003677">
    <property type="term" value="F:DNA binding"/>
    <property type="evidence" value="ECO:0007669"/>
    <property type="project" value="UniProtKB-KW"/>
</dbReference>
<protein>
    <submittedName>
        <fullName evidence="5">Helix-turn-helix transcriptional regulator</fullName>
    </submittedName>
</protein>
<organism evidence="5 6">
    <name type="scientific">Roseospira marina</name>
    <dbReference type="NCBI Taxonomy" id="140057"/>
    <lineage>
        <taxon>Bacteria</taxon>
        <taxon>Pseudomonadati</taxon>
        <taxon>Pseudomonadota</taxon>
        <taxon>Alphaproteobacteria</taxon>
        <taxon>Rhodospirillales</taxon>
        <taxon>Rhodospirillaceae</taxon>
        <taxon>Roseospira</taxon>
    </lineage>
</organism>
<dbReference type="InterPro" id="IPR001387">
    <property type="entry name" value="Cro/C1-type_HTH"/>
</dbReference>
<gene>
    <name evidence="5" type="ORF">F1188_19305</name>
</gene>
<dbReference type="Proteomes" id="UP000324065">
    <property type="component" value="Unassembled WGS sequence"/>
</dbReference>
<feature type="domain" description="HTH cro/C1-type" evidence="4">
    <location>
        <begin position="33"/>
        <end position="77"/>
    </location>
</feature>
<dbReference type="CDD" id="cd00093">
    <property type="entry name" value="HTH_XRE"/>
    <property type="match status" value="1"/>
</dbReference>
<dbReference type="Pfam" id="PF00717">
    <property type="entry name" value="Peptidase_S24"/>
    <property type="match status" value="1"/>
</dbReference>
<evidence type="ECO:0000259" key="4">
    <source>
        <dbReference type="PROSITE" id="PS50943"/>
    </source>
</evidence>
<evidence type="ECO:0000256" key="3">
    <source>
        <dbReference type="ARBA" id="ARBA00023163"/>
    </source>
</evidence>
<evidence type="ECO:0000256" key="1">
    <source>
        <dbReference type="ARBA" id="ARBA00023015"/>
    </source>
</evidence>
<dbReference type="PANTHER" id="PTHR40661:SF3">
    <property type="entry name" value="FELS-1 PROPHAGE TRANSCRIPTIONAL REGULATOR"/>
    <property type="match status" value="1"/>
</dbReference>
<dbReference type="InterPro" id="IPR015927">
    <property type="entry name" value="Peptidase_S24_S26A/B/C"/>
</dbReference>
<keyword evidence="3" id="KW-0804">Transcription</keyword>
<dbReference type="InterPro" id="IPR036286">
    <property type="entry name" value="LexA/Signal_pep-like_sf"/>
</dbReference>
<evidence type="ECO:0000313" key="5">
    <source>
        <dbReference type="EMBL" id="KAA5603745.1"/>
    </source>
</evidence>
<dbReference type="InterPro" id="IPR010982">
    <property type="entry name" value="Lambda_DNA-bd_dom_sf"/>
</dbReference>